<comment type="caution">
    <text evidence="3">The sequence shown here is derived from an EMBL/GenBank/DDBJ whole genome shotgun (WGS) entry which is preliminary data.</text>
</comment>
<organism evidence="3 4">
    <name type="scientific">Catenulispora subtropica</name>
    <dbReference type="NCBI Taxonomy" id="450798"/>
    <lineage>
        <taxon>Bacteria</taxon>
        <taxon>Bacillati</taxon>
        <taxon>Actinomycetota</taxon>
        <taxon>Actinomycetes</taxon>
        <taxon>Catenulisporales</taxon>
        <taxon>Catenulisporaceae</taxon>
        <taxon>Catenulispora</taxon>
    </lineage>
</organism>
<dbReference type="SMART" id="SM00900">
    <property type="entry name" value="FMN_bind"/>
    <property type="match status" value="1"/>
</dbReference>
<dbReference type="InterPro" id="IPR007329">
    <property type="entry name" value="FMN-bd"/>
</dbReference>
<name>A0ABN2RUR3_9ACTN</name>
<dbReference type="Pfam" id="PF04205">
    <property type="entry name" value="FMN_bind"/>
    <property type="match status" value="1"/>
</dbReference>
<dbReference type="Proteomes" id="UP001499854">
    <property type="component" value="Unassembled WGS sequence"/>
</dbReference>
<dbReference type="Gene3D" id="3.90.1010.20">
    <property type="match status" value="1"/>
</dbReference>
<feature type="compositionally biased region" description="Polar residues" evidence="1">
    <location>
        <begin position="29"/>
        <end position="43"/>
    </location>
</feature>
<protein>
    <recommendedName>
        <fullName evidence="2">FMN-binding domain-containing protein</fullName>
    </recommendedName>
</protein>
<evidence type="ECO:0000313" key="4">
    <source>
        <dbReference type="Proteomes" id="UP001499854"/>
    </source>
</evidence>
<feature type="domain" description="FMN-binding" evidence="2">
    <location>
        <begin position="101"/>
        <end position="178"/>
    </location>
</feature>
<proteinExistence type="predicted"/>
<evidence type="ECO:0000313" key="3">
    <source>
        <dbReference type="EMBL" id="GAA1974955.1"/>
    </source>
</evidence>
<feature type="compositionally biased region" description="Low complexity" evidence="1">
    <location>
        <begin position="44"/>
        <end position="76"/>
    </location>
</feature>
<gene>
    <name evidence="3" type="ORF">GCM10009838_38730</name>
</gene>
<reference evidence="3 4" key="1">
    <citation type="journal article" date="2019" name="Int. J. Syst. Evol. Microbiol.">
        <title>The Global Catalogue of Microorganisms (GCM) 10K type strain sequencing project: providing services to taxonomists for standard genome sequencing and annotation.</title>
        <authorList>
            <consortium name="The Broad Institute Genomics Platform"/>
            <consortium name="The Broad Institute Genome Sequencing Center for Infectious Disease"/>
            <person name="Wu L."/>
            <person name="Ma J."/>
        </authorList>
    </citation>
    <scope>NUCLEOTIDE SEQUENCE [LARGE SCALE GENOMIC DNA]</scope>
    <source>
        <strain evidence="3 4">JCM 16013</strain>
    </source>
</reference>
<accession>A0ABN2RUR3</accession>
<sequence length="180" mass="18344">MRRAIVTGTATVSGVVLLLGLKPHEDTPSAAQKSLSITSDQQANQGSSNQGSSSQGSTNQGSTNQGSTNQGSTTPSTAPPSSSPAKSSSTKTVTGDAADTRYGPVQVAVTFTGKKITKIDVVEYPTESGRDREINSYAIPQLNQEAMAAQSANIDGVSGATYTAEGYVQSLQSAIDKAGA</sequence>
<dbReference type="RefSeq" id="WP_344658446.1">
    <property type="nucleotide sequence ID" value="NZ_BAAAQM010000020.1"/>
</dbReference>
<feature type="region of interest" description="Disordered" evidence="1">
    <location>
        <begin position="26"/>
        <end position="103"/>
    </location>
</feature>
<feature type="compositionally biased region" description="Low complexity" evidence="1">
    <location>
        <begin position="83"/>
        <end position="92"/>
    </location>
</feature>
<dbReference type="EMBL" id="BAAAQM010000020">
    <property type="protein sequence ID" value="GAA1974955.1"/>
    <property type="molecule type" value="Genomic_DNA"/>
</dbReference>
<evidence type="ECO:0000259" key="2">
    <source>
        <dbReference type="SMART" id="SM00900"/>
    </source>
</evidence>
<keyword evidence="4" id="KW-1185">Reference proteome</keyword>
<evidence type="ECO:0000256" key="1">
    <source>
        <dbReference type="SAM" id="MobiDB-lite"/>
    </source>
</evidence>